<dbReference type="RefSeq" id="WP_093447661.1">
    <property type="nucleotide sequence ID" value="NZ_FNZG01000001.1"/>
</dbReference>
<sequence>MRLVLALFVAAVVLSVWLFAPMREGEPEVISMPQVLRIAPPEKGEGPADIGDAISAAVAGAAEKSSQYQGNAEAIAADQAEALPDPRELAAELGLSKEELRRRLTPPDFEPEYVVEIIDRSLLSPVEKAQLVEELTAVVDQPEILAKYLTALRQSLGFDD</sequence>
<gene>
    <name evidence="1" type="ORF">SAMN05421762_2453</name>
</gene>
<keyword evidence="2" id="KW-1185">Reference proteome</keyword>
<dbReference type="AlphaFoldDB" id="A0A1I1ML87"/>
<accession>A0A1I1ML87</accession>
<dbReference type="Proteomes" id="UP000231644">
    <property type="component" value="Unassembled WGS sequence"/>
</dbReference>
<proteinExistence type="predicted"/>
<organism evidence="1 2">
    <name type="scientific">Pseudooceanicola nitratireducens</name>
    <dbReference type="NCBI Taxonomy" id="517719"/>
    <lineage>
        <taxon>Bacteria</taxon>
        <taxon>Pseudomonadati</taxon>
        <taxon>Pseudomonadota</taxon>
        <taxon>Alphaproteobacteria</taxon>
        <taxon>Rhodobacterales</taxon>
        <taxon>Paracoccaceae</taxon>
        <taxon>Pseudooceanicola</taxon>
    </lineage>
</organism>
<evidence type="ECO:0000313" key="1">
    <source>
        <dbReference type="EMBL" id="SFC85592.1"/>
    </source>
</evidence>
<reference evidence="1 2" key="1">
    <citation type="submission" date="2016-10" db="EMBL/GenBank/DDBJ databases">
        <authorList>
            <person name="de Groot N.N."/>
        </authorList>
    </citation>
    <scope>NUCLEOTIDE SEQUENCE [LARGE SCALE GENOMIC DNA]</scope>
    <source>
        <strain evidence="1 2">DSM 29619</strain>
    </source>
</reference>
<dbReference type="EMBL" id="FOLX01000001">
    <property type="protein sequence ID" value="SFC85592.1"/>
    <property type="molecule type" value="Genomic_DNA"/>
</dbReference>
<evidence type="ECO:0000313" key="2">
    <source>
        <dbReference type="Proteomes" id="UP000231644"/>
    </source>
</evidence>
<protein>
    <submittedName>
        <fullName evidence="1">Uncharacterized protein</fullName>
    </submittedName>
</protein>
<name>A0A1I1ML87_9RHOB</name>